<feature type="domain" description="NADH:ubiquinone oxidoreductase chain 4 N-terminal" evidence="19">
    <location>
        <begin position="1"/>
        <end position="104"/>
    </location>
</feature>
<evidence type="ECO:0000256" key="4">
    <source>
        <dbReference type="ARBA" id="ARBA00021006"/>
    </source>
</evidence>
<evidence type="ECO:0000259" key="18">
    <source>
        <dbReference type="Pfam" id="PF00361"/>
    </source>
</evidence>
<feature type="transmembrane region" description="Helical" evidence="16">
    <location>
        <begin position="60"/>
        <end position="76"/>
    </location>
</feature>
<accession>A0A344H1R5</accession>
<organism evidence="20">
    <name type="scientific">Anguloclavus sp. 2 MNHN IM 2013-9661</name>
    <dbReference type="NCBI Taxonomy" id="2259840"/>
    <lineage>
        <taxon>Eukaryota</taxon>
        <taxon>Metazoa</taxon>
        <taxon>Spiralia</taxon>
        <taxon>Lophotrochozoa</taxon>
        <taxon>Mollusca</taxon>
        <taxon>Gastropoda</taxon>
        <taxon>Caenogastropoda</taxon>
        <taxon>Neogastropoda</taxon>
        <taxon>Conoidea</taxon>
        <taxon>Drilliidae</taxon>
        <taxon>Anguloclavus</taxon>
    </lineage>
</organism>
<name>A0A344H1R5_9CAEN</name>
<dbReference type="GO" id="GO:0048039">
    <property type="term" value="F:ubiquinone binding"/>
    <property type="evidence" value="ECO:0007669"/>
    <property type="project" value="TreeGrafter"/>
</dbReference>
<evidence type="ECO:0000256" key="7">
    <source>
        <dbReference type="ARBA" id="ARBA00022692"/>
    </source>
</evidence>
<keyword evidence="10 16" id="KW-1133">Transmembrane helix</keyword>
<keyword evidence="17" id="KW-0732">Signal</keyword>
<geneLocation type="mitochondrion" evidence="20"/>
<keyword evidence="9 16" id="KW-0249">Electron transport</keyword>
<dbReference type="PRINTS" id="PR01437">
    <property type="entry name" value="NUOXDRDTASE4"/>
</dbReference>
<feature type="transmembrane region" description="Helical" evidence="16">
    <location>
        <begin position="221"/>
        <end position="242"/>
    </location>
</feature>
<evidence type="ECO:0000256" key="5">
    <source>
        <dbReference type="ARBA" id="ARBA00022448"/>
    </source>
</evidence>
<dbReference type="GO" id="GO:0003954">
    <property type="term" value="F:NADH dehydrogenase activity"/>
    <property type="evidence" value="ECO:0007669"/>
    <property type="project" value="TreeGrafter"/>
</dbReference>
<dbReference type="GO" id="GO:0015990">
    <property type="term" value="P:electron transport coupled proton transport"/>
    <property type="evidence" value="ECO:0007669"/>
    <property type="project" value="TreeGrafter"/>
</dbReference>
<evidence type="ECO:0000256" key="3">
    <source>
        <dbReference type="ARBA" id="ARBA00012944"/>
    </source>
</evidence>
<dbReference type="GO" id="GO:0008137">
    <property type="term" value="F:NADH dehydrogenase (ubiquinone) activity"/>
    <property type="evidence" value="ECO:0007669"/>
    <property type="project" value="UniProtKB-UniRule"/>
</dbReference>
<gene>
    <name evidence="20" type="primary">ND4</name>
</gene>
<feature type="signal peptide" evidence="17">
    <location>
        <begin position="1"/>
        <end position="20"/>
    </location>
</feature>
<evidence type="ECO:0000256" key="11">
    <source>
        <dbReference type="ARBA" id="ARBA00023027"/>
    </source>
</evidence>
<dbReference type="GO" id="GO:0031966">
    <property type="term" value="C:mitochondrial membrane"/>
    <property type="evidence" value="ECO:0007669"/>
    <property type="project" value="UniProtKB-SubCell"/>
</dbReference>
<feature type="transmembrane region" description="Helical" evidence="16">
    <location>
        <begin position="340"/>
        <end position="367"/>
    </location>
</feature>
<keyword evidence="7 16" id="KW-0812">Transmembrane</keyword>
<evidence type="ECO:0000256" key="17">
    <source>
        <dbReference type="SAM" id="SignalP"/>
    </source>
</evidence>
<evidence type="ECO:0000256" key="8">
    <source>
        <dbReference type="ARBA" id="ARBA00022967"/>
    </source>
</evidence>
<comment type="subcellular location">
    <subcellularLocation>
        <location evidence="1 16">Mitochondrion membrane</location>
        <topology evidence="1 16">Multi-pass membrane protein</topology>
    </subcellularLocation>
</comment>
<dbReference type="Pfam" id="PF00361">
    <property type="entry name" value="Proton_antipo_M"/>
    <property type="match status" value="1"/>
</dbReference>
<evidence type="ECO:0000256" key="1">
    <source>
        <dbReference type="ARBA" id="ARBA00004225"/>
    </source>
</evidence>
<feature type="transmembrane region" description="Helical" evidence="16">
    <location>
        <begin position="431"/>
        <end position="455"/>
    </location>
</feature>
<dbReference type="InterPro" id="IPR001750">
    <property type="entry name" value="ND/Mrp_TM"/>
</dbReference>
<dbReference type="InterPro" id="IPR003918">
    <property type="entry name" value="NADH_UbQ_OxRdtase"/>
</dbReference>
<evidence type="ECO:0000259" key="19">
    <source>
        <dbReference type="Pfam" id="PF01059"/>
    </source>
</evidence>
<keyword evidence="12 16" id="KW-0830">Ubiquinone</keyword>
<keyword evidence="13 16" id="KW-0496">Mitochondrion</keyword>
<feature type="transmembrane region" description="Helical" evidence="16">
    <location>
        <begin position="283"/>
        <end position="301"/>
    </location>
</feature>
<evidence type="ECO:0000256" key="14">
    <source>
        <dbReference type="ARBA" id="ARBA00023136"/>
    </source>
</evidence>
<evidence type="ECO:0000256" key="10">
    <source>
        <dbReference type="ARBA" id="ARBA00022989"/>
    </source>
</evidence>
<keyword evidence="8" id="KW-1278">Translocase</keyword>
<protein>
    <recommendedName>
        <fullName evidence="4 16">NADH-ubiquinone oxidoreductase chain 4</fullName>
        <ecNumber evidence="3 16">7.1.1.2</ecNumber>
    </recommendedName>
</protein>
<dbReference type="EMBL" id="MH308399">
    <property type="protein sequence ID" value="AXA45330.1"/>
    <property type="molecule type" value="Genomic_DNA"/>
</dbReference>
<feature type="transmembrane region" description="Helical" evidence="16">
    <location>
        <begin position="112"/>
        <end position="133"/>
    </location>
</feature>
<evidence type="ECO:0000313" key="20">
    <source>
        <dbReference type="EMBL" id="AXA45330.1"/>
    </source>
</evidence>
<comment type="similarity">
    <text evidence="2 16">Belongs to the complex I subunit 4 family.</text>
</comment>
<dbReference type="Pfam" id="PF01059">
    <property type="entry name" value="Oxidored_q5_N"/>
    <property type="match status" value="1"/>
</dbReference>
<reference evidence="20" key="1">
    <citation type="journal article" date="2018" name="Mol. Phylogenet. Evol.">
        <title>Phylogenetic relationships of the conoidean snails (Gastropoda: Caenogastropoda) based on mitochondrial genomes.</title>
        <authorList>
            <person name="Uribe J.E."/>
            <person name="Zardoya R."/>
            <person name="Puillandre N."/>
        </authorList>
    </citation>
    <scope>NUCLEOTIDE SEQUENCE</scope>
</reference>
<feature type="transmembrane region" description="Helical" evidence="16">
    <location>
        <begin position="187"/>
        <end position="214"/>
    </location>
</feature>
<feature type="domain" description="NADH:quinone oxidoreductase/Mrp antiporter transmembrane" evidence="18">
    <location>
        <begin position="110"/>
        <end position="397"/>
    </location>
</feature>
<feature type="transmembrane region" description="Helical" evidence="16">
    <location>
        <begin position="307"/>
        <end position="328"/>
    </location>
</feature>
<feature type="transmembrane region" description="Helical" evidence="16">
    <location>
        <begin position="21"/>
        <end position="40"/>
    </location>
</feature>
<keyword evidence="11 16" id="KW-0520">NAD</keyword>
<dbReference type="PANTHER" id="PTHR43507">
    <property type="entry name" value="NADH-UBIQUINONE OXIDOREDUCTASE CHAIN 4"/>
    <property type="match status" value="1"/>
</dbReference>
<dbReference type="GO" id="GO:0042773">
    <property type="term" value="P:ATP synthesis coupled electron transport"/>
    <property type="evidence" value="ECO:0007669"/>
    <property type="project" value="InterPro"/>
</dbReference>
<evidence type="ECO:0000256" key="6">
    <source>
        <dbReference type="ARBA" id="ARBA00022660"/>
    </source>
</evidence>
<feature type="transmembrane region" description="Helical" evidence="16">
    <location>
        <begin position="254"/>
        <end position="276"/>
    </location>
</feature>
<dbReference type="InterPro" id="IPR000260">
    <property type="entry name" value="NADH4_N"/>
</dbReference>
<comment type="function">
    <text evidence="16">Core subunit of the mitochondrial membrane respiratory chain NADH dehydrogenase (Complex I) which catalyzes electron transfer from NADH through the respiratory chain, using ubiquinone as an electron acceptor. Essential for the catalytic activity and assembly of complex I.</text>
</comment>
<keyword evidence="5 16" id="KW-0813">Transport</keyword>
<evidence type="ECO:0000256" key="12">
    <source>
        <dbReference type="ARBA" id="ARBA00023075"/>
    </source>
</evidence>
<feature type="chain" id="PRO_5016905214" description="NADH-ubiquinone oxidoreductase chain 4" evidence="17">
    <location>
        <begin position="21"/>
        <end position="456"/>
    </location>
</feature>
<keyword evidence="14 16" id="KW-0472">Membrane</keyword>
<feature type="transmembrane region" description="Helical" evidence="16">
    <location>
        <begin position="145"/>
        <end position="167"/>
    </location>
</feature>
<dbReference type="AlphaFoldDB" id="A0A344H1R5"/>
<feature type="transmembrane region" description="Helical" evidence="16">
    <location>
        <begin position="387"/>
        <end position="410"/>
    </location>
</feature>
<comment type="catalytic activity">
    <reaction evidence="15 16">
        <text>a ubiquinone + NADH + 5 H(+)(in) = a ubiquinol + NAD(+) + 4 H(+)(out)</text>
        <dbReference type="Rhea" id="RHEA:29091"/>
        <dbReference type="Rhea" id="RHEA-COMP:9565"/>
        <dbReference type="Rhea" id="RHEA-COMP:9566"/>
        <dbReference type="ChEBI" id="CHEBI:15378"/>
        <dbReference type="ChEBI" id="CHEBI:16389"/>
        <dbReference type="ChEBI" id="CHEBI:17976"/>
        <dbReference type="ChEBI" id="CHEBI:57540"/>
        <dbReference type="ChEBI" id="CHEBI:57945"/>
        <dbReference type="EC" id="7.1.1.2"/>
    </reaction>
</comment>
<proteinExistence type="inferred from homology"/>
<evidence type="ECO:0000256" key="9">
    <source>
        <dbReference type="ARBA" id="ARBA00022982"/>
    </source>
</evidence>
<evidence type="ECO:0000256" key="15">
    <source>
        <dbReference type="ARBA" id="ARBA00049551"/>
    </source>
</evidence>
<dbReference type="PANTHER" id="PTHR43507:SF20">
    <property type="entry name" value="NADH-UBIQUINONE OXIDOREDUCTASE CHAIN 4"/>
    <property type="match status" value="1"/>
</dbReference>
<sequence>MLGLLLFNLTLLLIPHKNSTWYIQMWSLAISCLFSMIHLYSSITYESMNSLMTCDSMSTLLISLTLWISLMMMLASQQSVKLSNNSHYTFSKFVLALNLILIMTFMCSSTLLFYFMFEASLIPTLLLILGWGYQPERLQAGMYMMIYTVAGSLPLLLTILWANQKLLSSEMLMMSSLRLQLHGPESLWAWNFMTLLLFTAFLVKLPMFSVHLWLPKAHVEAPVAGSMVLAAILLKLGGYGILRMYQYFNFISSQTMTILFSLAIWGGVLTSIICFRQIDLKSLIAYSSIGHMSLMLAGVFSNSSWGWSGALILMLSHGLCSSALFALANYTYEKTHTRSLFLSKGLLMLIPALALWWFLFCIMNMAAPPSINLLGEIMIFPAAMFSSSYYLLSVGLMSFIAALYSMYLYTSTQHGGKPKFIKPFAQFKSSALTLFLLHWIPANFLILKSELIAFWA</sequence>
<keyword evidence="6 16" id="KW-0679">Respiratory chain</keyword>
<evidence type="ECO:0000256" key="2">
    <source>
        <dbReference type="ARBA" id="ARBA00009025"/>
    </source>
</evidence>
<evidence type="ECO:0000256" key="16">
    <source>
        <dbReference type="RuleBase" id="RU003297"/>
    </source>
</evidence>
<dbReference type="EC" id="7.1.1.2" evidence="3 16"/>
<evidence type="ECO:0000256" key="13">
    <source>
        <dbReference type="ARBA" id="ARBA00023128"/>
    </source>
</evidence>